<dbReference type="EMBL" id="HBUF01115469">
    <property type="protein sequence ID" value="CAG6641093.1"/>
    <property type="molecule type" value="Transcribed_RNA"/>
</dbReference>
<protein>
    <submittedName>
        <fullName evidence="1">Uncharacterized protein</fullName>
    </submittedName>
</protein>
<dbReference type="EMBL" id="HBUF01115467">
    <property type="protein sequence ID" value="CAG6641089.1"/>
    <property type="molecule type" value="Transcribed_RNA"/>
</dbReference>
<proteinExistence type="predicted"/>
<dbReference type="EMBL" id="HBUF01115468">
    <property type="protein sequence ID" value="CAG6641091.1"/>
    <property type="molecule type" value="Transcribed_RNA"/>
</dbReference>
<name>A0A8D8QYW5_9HEMI</name>
<organism evidence="1">
    <name type="scientific">Cacopsylla melanoneura</name>
    <dbReference type="NCBI Taxonomy" id="428564"/>
    <lineage>
        <taxon>Eukaryota</taxon>
        <taxon>Metazoa</taxon>
        <taxon>Ecdysozoa</taxon>
        <taxon>Arthropoda</taxon>
        <taxon>Hexapoda</taxon>
        <taxon>Insecta</taxon>
        <taxon>Pterygota</taxon>
        <taxon>Neoptera</taxon>
        <taxon>Paraneoptera</taxon>
        <taxon>Hemiptera</taxon>
        <taxon>Sternorrhyncha</taxon>
        <taxon>Psylloidea</taxon>
        <taxon>Psyllidae</taxon>
        <taxon>Psyllinae</taxon>
        <taxon>Cacopsylla</taxon>
    </lineage>
</organism>
<evidence type="ECO:0000313" key="1">
    <source>
        <dbReference type="EMBL" id="CAG6641093.1"/>
    </source>
</evidence>
<sequence length="102" mass="11820">MNRYKYDSNFVSSREKSRDETTLFLVSGDRASLVLCSCLLGLTGKESNDIVLECTYVPCFFFFNGRSPPPFIYLFSHFNYHFIMCRRMIFILSLNCSLLSAL</sequence>
<accession>A0A8D8QYW5</accession>
<reference evidence="1" key="1">
    <citation type="submission" date="2021-05" db="EMBL/GenBank/DDBJ databases">
        <authorList>
            <person name="Alioto T."/>
            <person name="Alioto T."/>
            <person name="Gomez Garrido J."/>
        </authorList>
    </citation>
    <scope>NUCLEOTIDE SEQUENCE</scope>
</reference>
<dbReference type="AlphaFoldDB" id="A0A8D8QYW5"/>